<name>A0ABR9RNG4_9ACTN</name>
<evidence type="ECO:0000313" key="2">
    <source>
        <dbReference type="Proteomes" id="UP000756387"/>
    </source>
</evidence>
<accession>A0ABR9RNG4</accession>
<gene>
    <name evidence="1" type="ORF">IEQ44_00420</name>
</gene>
<keyword evidence="2" id="KW-1185">Reference proteome</keyword>
<dbReference type="EMBL" id="JADCSA010000001">
    <property type="protein sequence ID" value="MBE7323113.1"/>
    <property type="molecule type" value="Genomic_DNA"/>
</dbReference>
<reference evidence="1 2" key="1">
    <citation type="submission" date="2020-10" db="EMBL/GenBank/DDBJ databases">
        <title>Nocardioides sp. isolated from sludge.</title>
        <authorList>
            <person name="Zhang X."/>
        </authorList>
    </citation>
    <scope>NUCLEOTIDE SEQUENCE [LARGE SCALE GENOMIC DNA]</scope>
    <source>
        <strain evidence="1 2">Y6</strain>
    </source>
</reference>
<dbReference type="RefSeq" id="WP_193636455.1">
    <property type="nucleotide sequence ID" value="NZ_JADCSA010000001.1"/>
</dbReference>
<protein>
    <recommendedName>
        <fullName evidence="3">DUF5060 domain-containing protein</fullName>
    </recommendedName>
</protein>
<comment type="caution">
    <text evidence="1">The sequence shown here is derived from an EMBL/GenBank/DDBJ whole genome shotgun (WGS) entry which is preliminary data.</text>
</comment>
<organism evidence="1 2">
    <name type="scientific">Nocardioides malaquae</name>
    <dbReference type="NCBI Taxonomy" id="2773426"/>
    <lineage>
        <taxon>Bacteria</taxon>
        <taxon>Bacillati</taxon>
        <taxon>Actinomycetota</taxon>
        <taxon>Actinomycetes</taxon>
        <taxon>Propionibacteriales</taxon>
        <taxon>Nocardioidaceae</taxon>
        <taxon>Nocardioides</taxon>
    </lineage>
</organism>
<evidence type="ECO:0008006" key="3">
    <source>
        <dbReference type="Google" id="ProtNLM"/>
    </source>
</evidence>
<evidence type="ECO:0000313" key="1">
    <source>
        <dbReference type="EMBL" id="MBE7323113.1"/>
    </source>
</evidence>
<proteinExistence type="predicted"/>
<sequence>MTRLTDANLIRRPDEVVLSWTVEGDLEATSTPWLLSFDVIGGPDGPSHQFGFRFRGGKVEERFYFDYVARMNYYVDHVTPQRVGNKWTAVFPAGDEVASAGKWTAVLAFDEPHNANESHVEGTF</sequence>
<dbReference type="Proteomes" id="UP000756387">
    <property type="component" value="Unassembled WGS sequence"/>
</dbReference>